<evidence type="ECO:0000313" key="2">
    <source>
        <dbReference type="EMBL" id="RNA02873.1"/>
    </source>
</evidence>
<keyword evidence="3" id="KW-1185">Reference proteome</keyword>
<organism evidence="2 3">
    <name type="scientific">Brachionus plicatilis</name>
    <name type="common">Marine rotifer</name>
    <name type="synonym">Brachionus muelleri</name>
    <dbReference type="NCBI Taxonomy" id="10195"/>
    <lineage>
        <taxon>Eukaryota</taxon>
        <taxon>Metazoa</taxon>
        <taxon>Spiralia</taxon>
        <taxon>Gnathifera</taxon>
        <taxon>Rotifera</taxon>
        <taxon>Eurotatoria</taxon>
        <taxon>Monogononta</taxon>
        <taxon>Pseudotrocha</taxon>
        <taxon>Ploima</taxon>
        <taxon>Brachionidae</taxon>
        <taxon>Brachionus</taxon>
    </lineage>
</organism>
<feature type="region of interest" description="Disordered" evidence="1">
    <location>
        <begin position="1"/>
        <end position="25"/>
    </location>
</feature>
<proteinExistence type="predicted"/>
<sequence>MPQQKPFGTAKNSFGRPKNSLERQNFKFRANSILSNHHNRLRQY</sequence>
<evidence type="ECO:0000256" key="1">
    <source>
        <dbReference type="SAM" id="MobiDB-lite"/>
    </source>
</evidence>
<reference evidence="2 3" key="1">
    <citation type="journal article" date="2018" name="Sci. Rep.">
        <title>Genomic signatures of local adaptation to the degree of environmental predictability in rotifers.</title>
        <authorList>
            <person name="Franch-Gras L."/>
            <person name="Hahn C."/>
            <person name="Garcia-Roger E.M."/>
            <person name="Carmona M.J."/>
            <person name="Serra M."/>
            <person name="Gomez A."/>
        </authorList>
    </citation>
    <scope>NUCLEOTIDE SEQUENCE [LARGE SCALE GENOMIC DNA]</scope>
    <source>
        <strain evidence="2">HYR1</strain>
    </source>
</reference>
<comment type="caution">
    <text evidence="2">The sequence shown here is derived from an EMBL/GenBank/DDBJ whole genome shotgun (WGS) entry which is preliminary data.</text>
</comment>
<gene>
    <name evidence="2" type="ORF">BpHYR1_049103</name>
</gene>
<dbReference type="Proteomes" id="UP000276133">
    <property type="component" value="Unassembled WGS sequence"/>
</dbReference>
<dbReference type="AlphaFoldDB" id="A0A3M7PV35"/>
<name>A0A3M7PV35_BRAPC</name>
<accession>A0A3M7PV35</accession>
<protein>
    <submittedName>
        <fullName evidence="2">Uncharacterized protein</fullName>
    </submittedName>
</protein>
<evidence type="ECO:0000313" key="3">
    <source>
        <dbReference type="Proteomes" id="UP000276133"/>
    </source>
</evidence>
<dbReference type="EMBL" id="REGN01008730">
    <property type="protein sequence ID" value="RNA02873.1"/>
    <property type="molecule type" value="Genomic_DNA"/>
</dbReference>